<dbReference type="AlphaFoldDB" id="A0AAV9IV57"/>
<proteinExistence type="predicted"/>
<evidence type="ECO:0000313" key="2">
    <source>
        <dbReference type="Proteomes" id="UP001301350"/>
    </source>
</evidence>
<accession>A0AAV9IV57</accession>
<gene>
    <name evidence="1" type="ORF">CDCA_CDCA07G2179</name>
</gene>
<dbReference type="EMBL" id="JANCYW010000007">
    <property type="protein sequence ID" value="KAK4536154.1"/>
    <property type="molecule type" value="Genomic_DNA"/>
</dbReference>
<comment type="caution">
    <text evidence="1">The sequence shown here is derived from an EMBL/GenBank/DDBJ whole genome shotgun (WGS) entry which is preliminary data.</text>
</comment>
<dbReference type="Proteomes" id="UP001301350">
    <property type="component" value="Unassembled WGS sequence"/>
</dbReference>
<evidence type="ECO:0000313" key="1">
    <source>
        <dbReference type="EMBL" id="KAK4536154.1"/>
    </source>
</evidence>
<keyword evidence="2" id="KW-1185">Reference proteome</keyword>
<reference evidence="1 2" key="1">
    <citation type="submission" date="2022-07" db="EMBL/GenBank/DDBJ databases">
        <title>Genome-wide signatures of adaptation to extreme environments.</title>
        <authorList>
            <person name="Cho C.H."/>
            <person name="Yoon H.S."/>
        </authorList>
    </citation>
    <scope>NUCLEOTIDE SEQUENCE [LARGE SCALE GENOMIC DNA]</scope>
    <source>
        <strain evidence="1 2">DBV 063 E5</strain>
    </source>
</reference>
<sequence length="96" mass="10974">MREHILARLFQWITHEVIVKGLANSTTFQRLALRTHGSLRGWAERARLHAAQGDGGLERLAPELRARTESWAQWLREFRQGVAEAVRKGRDGGRFG</sequence>
<name>A0AAV9IV57_CYACA</name>
<protein>
    <submittedName>
        <fullName evidence="1">Uncharacterized protein</fullName>
    </submittedName>
</protein>
<organism evidence="1 2">
    <name type="scientific">Cyanidium caldarium</name>
    <name type="common">Red alga</name>
    <dbReference type="NCBI Taxonomy" id="2771"/>
    <lineage>
        <taxon>Eukaryota</taxon>
        <taxon>Rhodophyta</taxon>
        <taxon>Bangiophyceae</taxon>
        <taxon>Cyanidiales</taxon>
        <taxon>Cyanidiaceae</taxon>
        <taxon>Cyanidium</taxon>
    </lineage>
</organism>